<dbReference type="Gene3D" id="3.90.1200.10">
    <property type="match status" value="1"/>
</dbReference>
<dbReference type="InterPro" id="IPR051678">
    <property type="entry name" value="AGP_Transferase"/>
</dbReference>
<dbReference type="InterPro" id="IPR002575">
    <property type="entry name" value="Aminoglycoside_PTrfase"/>
</dbReference>
<dbReference type="Pfam" id="PF01636">
    <property type="entry name" value="APH"/>
    <property type="match status" value="1"/>
</dbReference>
<name>A0ABT0UTB1_9ACTN</name>
<dbReference type="Proteomes" id="UP001431429">
    <property type="component" value="Unassembled WGS sequence"/>
</dbReference>
<organism evidence="2 3">
    <name type="scientific">Streptomyces albipurpureus</name>
    <dbReference type="NCBI Taxonomy" id="2897419"/>
    <lineage>
        <taxon>Bacteria</taxon>
        <taxon>Bacillati</taxon>
        <taxon>Actinomycetota</taxon>
        <taxon>Actinomycetes</taxon>
        <taxon>Kitasatosporales</taxon>
        <taxon>Streptomycetaceae</taxon>
        <taxon>Streptomyces</taxon>
    </lineage>
</organism>
<sequence>MEPPLLNLRSGSASVVVNGKISSSGPQGVAAEILRRYDVDLTRAQRGRGWTNATWLTDELAIRVAPKPQQSDLLREARLVRLLPPEVGCPTIVEAGVLHGHEWVLTRRLAGENLEEIWPSLDHTARAEAIEQMWERARHIHGVDVVAAAPHTRSRSPFFPGSVQEARATLDRLIVANELTTAQARGLSEALDRFWAALPGVPKALNHGDLCTPNTLWHSGRVIALLDFEFAVIAPIAIDLNEVVKTAFGPGDPAERAPLQDVVHRIAAASLDAAGGPDVLIGYSIMLEMWLLENELAAEAPNATERAASAAMLTAFATGDGGYFAPLLDDIL</sequence>
<comment type="caution">
    <text evidence="2">The sequence shown here is derived from an EMBL/GenBank/DDBJ whole genome shotgun (WGS) entry which is preliminary data.</text>
</comment>
<dbReference type="PANTHER" id="PTHR21310">
    <property type="entry name" value="AMINOGLYCOSIDE PHOSPHOTRANSFERASE-RELATED-RELATED"/>
    <property type="match status" value="1"/>
</dbReference>
<dbReference type="SUPFAM" id="SSF56112">
    <property type="entry name" value="Protein kinase-like (PK-like)"/>
    <property type="match status" value="1"/>
</dbReference>
<protein>
    <submittedName>
        <fullName evidence="2">Aminoglycoside phosphotransferase family protein</fullName>
    </submittedName>
</protein>
<dbReference type="EMBL" id="JAMQAW010000025">
    <property type="protein sequence ID" value="MCM2390608.1"/>
    <property type="molecule type" value="Genomic_DNA"/>
</dbReference>
<reference evidence="2" key="1">
    <citation type="submission" date="2022-06" db="EMBL/GenBank/DDBJ databases">
        <title>Genome public.</title>
        <authorList>
            <person name="Sun Q."/>
        </authorList>
    </citation>
    <scope>NUCLEOTIDE SEQUENCE</scope>
    <source>
        <strain evidence="2">CWNU-1</strain>
    </source>
</reference>
<feature type="domain" description="Aminoglycoside phosphotransferase" evidence="1">
    <location>
        <begin position="45"/>
        <end position="260"/>
    </location>
</feature>
<evidence type="ECO:0000313" key="3">
    <source>
        <dbReference type="Proteomes" id="UP001431429"/>
    </source>
</evidence>
<proteinExistence type="predicted"/>
<evidence type="ECO:0000259" key="1">
    <source>
        <dbReference type="Pfam" id="PF01636"/>
    </source>
</evidence>
<accession>A0ABT0UTB1</accession>
<dbReference type="PANTHER" id="PTHR21310:SF15">
    <property type="entry name" value="AMINOGLYCOSIDE PHOSPHOTRANSFERASE DOMAIN-CONTAINING PROTEIN"/>
    <property type="match status" value="1"/>
</dbReference>
<keyword evidence="3" id="KW-1185">Reference proteome</keyword>
<gene>
    <name evidence="2" type="ORF">NBG84_20285</name>
</gene>
<evidence type="ECO:0000313" key="2">
    <source>
        <dbReference type="EMBL" id="MCM2390608.1"/>
    </source>
</evidence>
<dbReference type="InterPro" id="IPR011009">
    <property type="entry name" value="Kinase-like_dom_sf"/>
</dbReference>